<dbReference type="AlphaFoldDB" id="A0AAW0LAM6"/>
<organism evidence="1 2">
    <name type="scientific">Quercus suber</name>
    <name type="common">Cork oak</name>
    <dbReference type="NCBI Taxonomy" id="58331"/>
    <lineage>
        <taxon>Eukaryota</taxon>
        <taxon>Viridiplantae</taxon>
        <taxon>Streptophyta</taxon>
        <taxon>Embryophyta</taxon>
        <taxon>Tracheophyta</taxon>
        <taxon>Spermatophyta</taxon>
        <taxon>Magnoliopsida</taxon>
        <taxon>eudicotyledons</taxon>
        <taxon>Gunneridae</taxon>
        <taxon>Pentapetalae</taxon>
        <taxon>rosids</taxon>
        <taxon>fabids</taxon>
        <taxon>Fagales</taxon>
        <taxon>Fagaceae</taxon>
        <taxon>Quercus</taxon>
    </lineage>
</organism>
<comment type="caution">
    <text evidence="1">The sequence shown here is derived from an EMBL/GenBank/DDBJ whole genome shotgun (WGS) entry which is preliminary data.</text>
</comment>
<keyword evidence="2" id="KW-1185">Reference proteome</keyword>
<sequence>YASSIFPNNGPDFIKLHLKCSIETNKDRTFILKEHDFYPTNRYFSVPFLDNHNRFGKAVQIPMPLCCPNYKTNILDYCLYLVCNHLWDLEIAIWNALIRKYKKLPSERHDPRDDDYKVVSIVEFSKGDMPLLNFEFKVYSLRSHCWEKN</sequence>
<accession>A0AAW0LAM6</accession>
<dbReference type="EMBL" id="PKMF04000123">
    <property type="protein sequence ID" value="KAK7848732.1"/>
    <property type="molecule type" value="Genomic_DNA"/>
</dbReference>
<evidence type="ECO:0000313" key="1">
    <source>
        <dbReference type="EMBL" id="KAK7848732.1"/>
    </source>
</evidence>
<feature type="non-terminal residue" evidence="1">
    <location>
        <position position="1"/>
    </location>
</feature>
<reference evidence="1 2" key="1">
    <citation type="journal article" date="2018" name="Sci. Data">
        <title>The draft genome sequence of cork oak.</title>
        <authorList>
            <person name="Ramos A.M."/>
            <person name="Usie A."/>
            <person name="Barbosa P."/>
            <person name="Barros P.M."/>
            <person name="Capote T."/>
            <person name="Chaves I."/>
            <person name="Simoes F."/>
            <person name="Abreu I."/>
            <person name="Carrasquinho I."/>
            <person name="Faro C."/>
            <person name="Guimaraes J.B."/>
            <person name="Mendonca D."/>
            <person name="Nobrega F."/>
            <person name="Rodrigues L."/>
            <person name="Saibo N.J.M."/>
            <person name="Varela M.C."/>
            <person name="Egas C."/>
            <person name="Matos J."/>
            <person name="Miguel C.M."/>
            <person name="Oliveira M.M."/>
            <person name="Ricardo C.P."/>
            <person name="Goncalves S."/>
        </authorList>
    </citation>
    <scope>NUCLEOTIDE SEQUENCE [LARGE SCALE GENOMIC DNA]</scope>
    <source>
        <strain evidence="2">cv. HL8</strain>
    </source>
</reference>
<proteinExistence type="predicted"/>
<dbReference type="Proteomes" id="UP000237347">
    <property type="component" value="Unassembled WGS sequence"/>
</dbReference>
<evidence type="ECO:0000313" key="2">
    <source>
        <dbReference type="Proteomes" id="UP000237347"/>
    </source>
</evidence>
<gene>
    <name evidence="1" type="ORF">CFP56_004483</name>
</gene>
<protein>
    <submittedName>
        <fullName evidence="1">Uncharacterized protein</fullName>
    </submittedName>
</protein>
<name>A0AAW0LAM6_QUESU</name>